<accession>A0A1I7B6P1</accession>
<gene>
    <name evidence="1" type="ORF">SAMN05192563_1004221</name>
</gene>
<reference evidence="1 2" key="1">
    <citation type="submission" date="2016-10" db="EMBL/GenBank/DDBJ databases">
        <authorList>
            <person name="de Groot N.N."/>
        </authorList>
    </citation>
    <scope>NUCLEOTIDE SEQUENCE [LARGE SCALE GENOMIC DNA]</scope>
    <source>
        <strain evidence="1 2">LMG 27731</strain>
    </source>
</reference>
<evidence type="ECO:0008006" key="3">
    <source>
        <dbReference type="Google" id="ProtNLM"/>
    </source>
</evidence>
<dbReference type="EMBL" id="FPBH01000004">
    <property type="protein sequence ID" value="SFT82788.1"/>
    <property type="molecule type" value="Genomic_DNA"/>
</dbReference>
<name>A0A1I7B6P1_9BURK</name>
<proteinExistence type="predicted"/>
<organism evidence="1 2">
    <name type="scientific">Paraburkholderia aspalathi</name>
    <dbReference type="NCBI Taxonomy" id="1324617"/>
    <lineage>
        <taxon>Bacteria</taxon>
        <taxon>Pseudomonadati</taxon>
        <taxon>Pseudomonadota</taxon>
        <taxon>Betaproteobacteria</taxon>
        <taxon>Burkholderiales</taxon>
        <taxon>Burkholderiaceae</taxon>
        <taxon>Paraburkholderia</taxon>
    </lineage>
</organism>
<dbReference type="AlphaFoldDB" id="A0A1I7B6P1"/>
<protein>
    <recommendedName>
        <fullName evidence="3">Ead/Ea22-like family protein</fullName>
    </recommendedName>
</protein>
<sequence>MTAQNVEQLRERLARAELERDTWQGKSDHHYKMACTLVKSLREQLVAAESGQP</sequence>
<dbReference type="RefSeq" id="WP_167378345.1">
    <property type="nucleotide sequence ID" value="NZ_FPBH01000004.1"/>
</dbReference>
<evidence type="ECO:0000313" key="2">
    <source>
        <dbReference type="Proteomes" id="UP000198844"/>
    </source>
</evidence>
<evidence type="ECO:0000313" key="1">
    <source>
        <dbReference type="EMBL" id="SFT82788.1"/>
    </source>
</evidence>
<dbReference type="Proteomes" id="UP000198844">
    <property type="component" value="Unassembled WGS sequence"/>
</dbReference>